<sequence length="173" mass="19362">MEGERSAGRQVAYPHYLNLLARETFQYHLLSFSLESKKVIIHRRQWPPADTPEAKSSAKPIYDHYPAPYTNFPVLELHVHPYFVIVNTGLKFDKHSASTADDAVAALVSKIYKSWVLRDPPEQWSKDAAEPIPVSADTANLGRLCTSYSPTDISPLMGPKQCPEFDAASSDTM</sequence>
<reference evidence="1" key="1">
    <citation type="journal article" date="2021" name="New Phytol.">
        <title>Evolutionary innovations through gain and loss of genes in the ectomycorrhizal Boletales.</title>
        <authorList>
            <person name="Wu G."/>
            <person name="Miyauchi S."/>
            <person name="Morin E."/>
            <person name="Kuo A."/>
            <person name="Drula E."/>
            <person name="Varga T."/>
            <person name="Kohler A."/>
            <person name="Feng B."/>
            <person name="Cao Y."/>
            <person name="Lipzen A."/>
            <person name="Daum C."/>
            <person name="Hundley H."/>
            <person name="Pangilinan J."/>
            <person name="Johnson J."/>
            <person name="Barry K."/>
            <person name="LaButti K."/>
            <person name="Ng V."/>
            <person name="Ahrendt S."/>
            <person name="Min B."/>
            <person name="Choi I.G."/>
            <person name="Park H."/>
            <person name="Plett J.M."/>
            <person name="Magnuson J."/>
            <person name="Spatafora J.W."/>
            <person name="Nagy L.G."/>
            <person name="Henrissat B."/>
            <person name="Grigoriev I.V."/>
            <person name="Yang Z.L."/>
            <person name="Xu J."/>
            <person name="Martin F.M."/>
        </authorList>
    </citation>
    <scope>NUCLEOTIDE SEQUENCE</scope>
    <source>
        <strain evidence="1">KUC20120723A-06</strain>
    </source>
</reference>
<dbReference type="EMBL" id="MU266397">
    <property type="protein sequence ID" value="KAH7925673.1"/>
    <property type="molecule type" value="Genomic_DNA"/>
</dbReference>
<name>A0ACB8BM93_9AGAM</name>
<accession>A0ACB8BM93</accession>
<proteinExistence type="predicted"/>
<keyword evidence="2" id="KW-1185">Reference proteome</keyword>
<protein>
    <submittedName>
        <fullName evidence="1">Uncharacterized protein</fullName>
    </submittedName>
</protein>
<evidence type="ECO:0000313" key="2">
    <source>
        <dbReference type="Proteomes" id="UP000790709"/>
    </source>
</evidence>
<evidence type="ECO:0000313" key="1">
    <source>
        <dbReference type="EMBL" id="KAH7925673.1"/>
    </source>
</evidence>
<gene>
    <name evidence="1" type="ORF">BV22DRAFT_1033716</name>
</gene>
<organism evidence="1 2">
    <name type="scientific">Leucogyrophana mollusca</name>
    <dbReference type="NCBI Taxonomy" id="85980"/>
    <lineage>
        <taxon>Eukaryota</taxon>
        <taxon>Fungi</taxon>
        <taxon>Dikarya</taxon>
        <taxon>Basidiomycota</taxon>
        <taxon>Agaricomycotina</taxon>
        <taxon>Agaricomycetes</taxon>
        <taxon>Agaricomycetidae</taxon>
        <taxon>Boletales</taxon>
        <taxon>Boletales incertae sedis</taxon>
        <taxon>Leucogyrophana</taxon>
    </lineage>
</organism>
<dbReference type="Proteomes" id="UP000790709">
    <property type="component" value="Unassembled WGS sequence"/>
</dbReference>
<comment type="caution">
    <text evidence="1">The sequence shown here is derived from an EMBL/GenBank/DDBJ whole genome shotgun (WGS) entry which is preliminary data.</text>
</comment>